<dbReference type="PROSITE" id="PS00869">
    <property type="entry name" value="RENAL_DIPEPTIDASE_1"/>
    <property type="match status" value="1"/>
</dbReference>
<dbReference type="Pfam" id="PF01244">
    <property type="entry name" value="Peptidase_M19"/>
    <property type="match status" value="1"/>
</dbReference>
<dbReference type="EMBL" id="DVFN01000138">
    <property type="protein sequence ID" value="HIQ70575.1"/>
    <property type="molecule type" value="Genomic_DNA"/>
</dbReference>
<reference evidence="1" key="1">
    <citation type="submission" date="2020-10" db="EMBL/GenBank/DDBJ databases">
        <authorList>
            <person name="Gilroy R."/>
        </authorList>
    </citation>
    <scope>NUCLEOTIDE SEQUENCE</scope>
    <source>
        <strain evidence="1">ChiSjej2B20-13462</strain>
    </source>
</reference>
<dbReference type="GO" id="GO:0070573">
    <property type="term" value="F:metallodipeptidase activity"/>
    <property type="evidence" value="ECO:0007669"/>
    <property type="project" value="InterPro"/>
</dbReference>
<dbReference type="SUPFAM" id="SSF51556">
    <property type="entry name" value="Metallo-dependent hydrolases"/>
    <property type="match status" value="1"/>
</dbReference>
<organism evidence="1 2">
    <name type="scientific">Candidatus Avoscillospira stercorigallinarum</name>
    <dbReference type="NCBI Taxonomy" id="2840708"/>
    <lineage>
        <taxon>Bacteria</taxon>
        <taxon>Bacillati</taxon>
        <taxon>Bacillota</taxon>
        <taxon>Clostridia</taxon>
        <taxon>Eubacteriales</taxon>
        <taxon>Oscillospiraceae</taxon>
        <taxon>Oscillospiraceae incertae sedis</taxon>
        <taxon>Candidatus Avoscillospira</taxon>
    </lineage>
</organism>
<dbReference type="InterPro" id="IPR000180">
    <property type="entry name" value="Dipep_AS"/>
</dbReference>
<dbReference type="PANTHER" id="PTHR10443:SF12">
    <property type="entry name" value="DIPEPTIDASE"/>
    <property type="match status" value="1"/>
</dbReference>
<comment type="caution">
    <text evidence="1">The sequence shown here is derived from an EMBL/GenBank/DDBJ whole genome shotgun (WGS) entry which is preliminary data.</text>
</comment>
<name>A0A9D0Z9U3_9FIRM</name>
<dbReference type="GO" id="GO:0006508">
    <property type="term" value="P:proteolysis"/>
    <property type="evidence" value="ECO:0007669"/>
    <property type="project" value="InterPro"/>
</dbReference>
<dbReference type="Proteomes" id="UP000886874">
    <property type="component" value="Unassembled WGS sequence"/>
</dbReference>
<evidence type="ECO:0000313" key="2">
    <source>
        <dbReference type="Proteomes" id="UP000886874"/>
    </source>
</evidence>
<dbReference type="PROSITE" id="PS51365">
    <property type="entry name" value="RENAL_DIPEPTIDASE_2"/>
    <property type="match status" value="1"/>
</dbReference>
<evidence type="ECO:0000313" key="1">
    <source>
        <dbReference type="EMBL" id="HIQ70575.1"/>
    </source>
</evidence>
<sequence>MNRYEVLDAHCDTLAEMWKRGDGLERPGYHVNLTAASELAGYGQFFAICPLPGVDTGYTCEAFYDRCLAYIRGQLDRHRDRMTLVRRGSELQSVLDGGKIAAFLALEGAEGIGCDPGRLEEAYAQGIRMITLTWNADNALAGCSKRDGPGLSAQGRDFVRRAQKLGILIDVSHISKKSFWDIMDIADAPVVASHSNSYALCPHARNLTDDQFRALCETGGFAGINLFTLFLSEDGTAGLDTVRCHMDHFLQLGGGGHIALGGDLDGCDLLPRGFRSVADYNSLSSHLEAKGFPAETIQDIFSNTLKRVVTSCIM</sequence>
<dbReference type="AlphaFoldDB" id="A0A9D0Z9U3"/>
<reference evidence="1" key="2">
    <citation type="journal article" date="2021" name="PeerJ">
        <title>Extensive microbial diversity within the chicken gut microbiome revealed by metagenomics and culture.</title>
        <authorList>
            <person name="Gilroy R."/>
            <person name="Ravi A."/>
            <person name="Getino M."/>
            <person name="Pursley I."/>
            <person name="Horton D.L."/>
            <person name="Alikhan N.F."/>
            <person name="Baker D."/>
            <person name="Gharbi K."/>
            <person name="Hall N."/>
            <person name="Watson M."/>
            <person name="Adriaenssens E.M."/>
            <person name="Foster-Nyarko E."/>
            <person name="Jarju S."/>
            <person name="Secka A."/>
            <person name="Antonio M."/>
            <person name="Oren A."/>
            <person name="Chaudhuri R.R."/>
            <person name="La Ragione R."/>
            <person name="Hildebrand F."/>
            <person name="Pallen M.J."/>
        </authorList>
    </citation>
    <scope>NUCLEOTIDE SEQUENCE</scope>
    <source>
        <strain evidence="1">ChiSjej2B20-13462</strain>
    </source>
</reference>
<gene>
    <name evidence="1" type="ORF">IAA67_09640</name>
</gene>
<accession>A0A9D0Z9U3</accession>
<dbReference type="InterPro" id="IPR032466">
    <property type="entry name" value="Metal_Hydrolase"/>
</dbReference>
<dbReference type="Gene3D" id="3.20.20.140">
    <property type="entry name" value="Metal-dependent hydrolases"/>
    <property type="match status" value="1"/>
</dbReference>
<dbReference type="PANTHER" id="PTHR10443">
    <property type="entry name" value="MICROSOMAL DIPEPTIDASE"/>
    <property type="match status" value="1"/>
</dbReference>
<dbReference type="InterPro" id="IPR008257">
    <property type="entry name" value="Pept_M19"/>
</dbReference>
<proteinExistence type="predicted"/>
<protein>
    <submittedName>
        <fullName evidence="1">Membrane dipeptidase</fullName>
    </submittedName>
</protein>